<keyword evidence="7" id="KW-0472">Membrane</keyword>
<evidence type="ECO:0000256" key="1">
    <source>
        <dbReference type="ARBA" id="ARBA00012121"/>
    </source>
</evidence>
<feature type="non-terminal residue" evidence="10">
    <location>
        <position position="386"/>
    </location>
</feature>
<dbReference type="EMBL" id="NCKW01020503">
    <property type="protein sequence ID" value="POM57798.1"/>
    <property type="molecule type" value="Genomic_DNA"/>
</dbReference>
<evidence type="ECO:0000256" key="6">
    <source>
        <dbReference type="RuleBase" id="RU004347"/>
    </source>
</evidence>
<evidence type="ECO:0000259" key="9">
    <source>
        <dbReference type="Pfam" id="PF14306"/>
    </source>
</evidence>
<evidence type="ECO:0000259" key="8">
    <source>
        <dbReference type="Pfam" id="PF01583"/>
    </source>
</evidence>
<proteinExistence type="inferred from homology"/>
<comment type="catalytic activity">
    <reaction evidence="6">
        <text>adenosine 5'-phosphosulfate + ATP = 3'-phosphoadenylyl sulfate + ADP + H(+)</text>
        <dbReference type="Rhea" id="RHEA:24152"/>
        <dbReference type="ChEBI" id="CHEBI:15378"/>
        <dbReference type="ChEBI" id="CHEBI:30616"/>
        <dbReference type="ChEBI" id="CHEBI:58243"/>
        <dbReference type="ChEBI" id="CHEBI:58339"/>
        <dbReference type="ChEBI" id="CHEBI:456216"/>
        <dbReference type="EC" id="2.7.1.25"/>
    </reaction>
</comment>
<keyword evidence="3 6" id="KW-0547">Nucleotide-binding</keyword>
<dbReference type="GO" id="GO:0070814">
    <property type="term" value="P:hydrogen sulfide biosynthetic process"/>
    <property type="evidence" value="ECO:0007669"/>
    <property type="project" value="UniProtKB-UniPathway"/>
</dbReference>
<evidence type="ECO:0000256" key="4">
    <source>
        <dbReference type="ARBA" id="ARBA00022777"/>
    </source>
</evidence>
<keyword evidence="5 6" id="KW-0067">ATP-binding</keyword>
<keyword evidence="7" id="KW-1133">Transmembrane helix</keyword>
<dbReference type="AlphaFoldDB" id="A0A2P4WWW5"/>
<dbReference type="InterPro" id="IPR059117">
    <property type="entry name" value="APS_kinase_dom"/>
</dbReference>
<dbReference type="Pfam" id="PF01583">
    <property type="entry name" value="APS_kinase"/>
    <property type="match status" value="1"/>
</dbReference>
<keyword evidence="10" id="KW-0548">Nucleotidyltransferase</keyword>
<dbReference type="Pfam" id="PF14306">
    <property type="entry name" value="PUA_2"/>
    <property type="match status" value="1"/>
</dbReference>
<evidence type="ECO:0000313" key="10">
    <source>
        <dbReference type="EMBL" id="POM57798.1"/>
    </source>
</evidence>
<dbReference type="UniPathway" id="UPA00140">
    <property type="reaction ID" value="UER00205"/>
</dbReference>
<dbReference type="PANTHER" id="PTHR11055:SF1">
    <property type="entry name" value="PAPS SYNTHETASE, ISOFORM D"/>
    <property type="match status" value="1"/>
</dbReference>
<dbReference type="FunFam" id="3.40.50.300:FF:002058">
    <property type="entry name" value="Sulfate adenylyltransferase"/>
    <property type="match status" value="1"/>
</dbReference>
<keyword evidence="7" id="KW-0812">Transmembrane</keyword>
<name>A0A2P4WWW5_9STRA</name>
<evidence type="ECO:0000313" key="11">
    <source>
        <dbReference type="Proteomes" id="UP000237271"/>
    </source>
</evidence>
<protein>
    <recommendedName>
        <fullName evidence="1 6">Adenylyl-sulfate kinase</fullName>
        <ecNumber evidence="1 6">2.7.1.25</ecNumber>
    </recommendedName>
</protein>
<dbReference type="GO" id="GO:0016779">
    <property type="term" value="F:nucleotidyltransferase activity"/>
    <property type="evidence" value="ECO:0007669"/>
    <property type="project" value="UniProtKB-KW"/>
</dbReference>
<dbReference type="SUPFAM" id="SSF52540">
    <property type="entry name" value="P-loop containing nucleoside triphosphate hydrolases"/>
    <property type="match status" value="1"/>
</dbReference>
<accession>A0A2P4WWW5</accession>
<dbReference type="Proteomes" id="UP000237271">
    <property type="component" value="Unassembled WGS sequence"/>
</dbReference>
<comment type="caution">
    <text evidence="10">The sequence shown here is derived from an EMBL/GenBank/DDBJ whole genome shotgun (WGS) entry which is preliminary data.</text>
</comment>
<evidence type="ECO:0000256" key="2">
    <source>
        <dbReference type="ARBA" id="ARBA00022679"/>
    </source>
</evidence>
<reference evidence="10 11" key="1">
    <citation type="journal article" date="2017" name="Genome Biol. Evol.">
        <title>Phytophthora megakarya and P. palmivora, closely related causal agents of cacao black pod rot, underwent increases in genome sizes and gene numbers by different mechanisms.</title>
        <authorList>
            <person name="Ali S.S."/>
            <person name="Shao J."/>
            <person name="Lary D.J."/>
            <person name="Kronmiller B."/>
            <person name="Shen D."/>
            <person name="Strem M.D."/>
            <person name="Amoako-Attah I."/>
            <person name="Akrofi A.Y."/>
            <person name="Begoude B.A."/>
            <person name="Ten Hoopen G.M."/>
            <person name="Coulibaly K."/>
            <person name="Kebe B.I."/>
            <person name="Melnick R.L."/>
            <person name="Guiltinan M.J."/>
            <person name="Tyler B.M."/>
            <person name="Meinhardt L.W."/>
            <person name="Bailey B.A."/>
        </authorList>
    </citation>
    <scope>NUCLEOTIDE SEQUENCE [LARGE SCALE GENOMIC DNA]</scope>
    <source>
        <strain evidence="11">sbr112.9</strain>
    </source>
</reference>
<dbReference type="InterPro" id="IPR015947">
    <property type="entry name" value="PUA-like_sf"/>
</dbReference>
<keyword evidence="4 6" id="KW-0418">Kinase</keyword>
<dbReference type="SUPFAM" id="SSF88697">
    <property type="entry name" value="PUA domain-like"/>
    <property type="match status" value="1"/>
</dbReference>
<comment type="pathway">
    <text evidence="6">Sulfur metabolism; hydrogen sulfide biosynthesis; sulfite from sulfate: step 2/3.</text>
</comment>
<evidence type="ECO:0000256" key="5">
    <source>
        <dbReference type="ARBA" id="ARBA00022840"/>
    </source>
</evidence>
<keyword evidence="11" id="KW-1185">Reference proteome</keyword>
<dbReference type="HAMAP" id="MF_00065">
    <property type="entry name" value="Adenylyl_sulf_kinase"/>
    <property type="match status" value="1"/>
</dbReference>
<dbReference type="Gene3D" id="3.40.50.300">
    <property type="entry name" value="P-loop containing nucleotide triphosphate hydrolases"/>
    <property type="match status" value="1"/>
</dbReference>
<dbReference type="CDD" id="cd02027">
    <property type="entry name" value="APSK"/>
    <property type="match status" value="1"/>
</dbReference>
<evidence type="ECO:0000256" key="3">
    <source>
        <dbReference type="ARBA" id="ARBA00022741"/>
    </source>
</evidence>
<organism evidence="10 11">
    <name type="scientific">Phytophthora palmivora</name>
    <dbReference type="NCBI Taxonomy" id="4796"/>
    <lineage>
        <taxon>Eukaryota</taxon>
        <taxon>Sar</taxon>
        <taxon>Stramenopiles</taxon>
        <taxon>Oomycota</taxon>
        <taxon>Peronosporomycetes</taxon>
        <taxon>Peronosporales</taxon>
        <taxon>Peronosporaceae</taxon>
        <taxon>Phytophthora</taxon>
    </lineage>
</organism>
<keyword evidence="2 6" id="KW-0808">Transferase</keyword>
<feature type="transmembrane region" description="Helical" evidence="7">
    <location>
        <begin position="41"/>
        <end position="61"/>
    </location>
</feature>
<dbReference type="InterPro" id="IPR002891">
    <property type="entry name" value="APS"/>
</dbReference>
<dbReference type="GO" id="GO:0004020">
    <property type="term" value="F:adenylylsulfate kinase activity"/>
    <property type="evidence" value="ECO:0007669"/>
    <property type="project" value="UniProtKB-EC"/>
</dbReference>
<feature type="domain" description="APS kinase" evidence="8">
    <location>
        <begin position="120"/>
        <end position="271"/>
    </location>
</feature>
<evidence type="ECO:0000256" key="7">
    <source>
        <dbReference type="SAM" id="Phobius"/>
    </source>
</evidence>
<dbReference type="NCBIfam" id="NF003013">
    <property type="entry name" value="PRK03846.1"/>
    <property type="match status" value="1"/>
</dbReference>
<dbReference type="EC" id="2.7.1.25" evidence="1 6"/>
<dbReference type="InterPro" id="IPR025980">
    <property type="entry name" value="ATP-Sase_PUA-like_dom"/>
</dbReference>
<sequence length="386" mass="42856">MSDALYASVKQDDLECNDGTASRVFSRGPDYDERRALVKKFVLAALVVMPYLVLIALFAGVGSPANRKTPAIAVSDLANQTQVDQVCADQRLQKLDMQRNVYYDSSLLSRPQRYAALQQKGATLWFTGLSGSGKSTVGRALEKELLRRRVHTYRLDGDNVRIGLNRDLGFSETDRAESVRRVGEMSALFSEAGVITLVALVSPFRARRDEVRELHKKMGIPFYEVFVDVPVSVAADRDVKGLYKRAIKGEIKDFTGISSPYEEPLNPEIHLNASSQSLEDEVKMILDKLEAEGLLTGVEEPPSGYPGVAVADGGNAVATFSTLFPDQPRGLHPDKYDELPRVLLRDEDVHWLQVIGEGWAAPLRGFMRESVYLQSLHFSSVLYDTD</sequence>
<gene>
    <name evidence="10" type="ORF">PHPALM_37643</name>
</gene>
<dbReference type="OrthoDB" id="506431at2759"/>
<feature type="domain" description="ATP-sulfurylase PUA-like" evidence="9">
    <location>
        <begin position="333"/>
        <end position="380"/>
    </location>
</feature>
<comment type="function">
    <text evidence="6">Catalyzes the synthesis of activated sulfate.</text>
</comment>
<dbReference type="NCBIfam" id="TIGR00455">
    <property type="entry name" value="apsK"/>
    <property type="match status" value="1"/>
</dbReference>
<dbReference type="PANTHER" id="PTHR11055">
    <property type="entry name" value="BIFUNCTIONAL 3'-PHOSPHOADENOSINE 5'-PHOSPHOSULFATE SYNTHASE"/>
    <property type="match status" value="1"/>
</dbReference>
<dbReference type="Gene3D" id="3.10.400.10">
    <property type="entry name" value="Sulfate adenylyltransferase"/>
    <property type="match status" value="1"/>
</dbReference>
<dbReference type="InterPro" id="IPR027417">
    <property type="entry name" value="P-loop_NTPase"/>
</dbReference>
<dbReference type="GO" id="GO:0000103">
    <property type="term" value="P:sulfate assimilation"/>
    <property type="evidence" value="ECO:0007669"/>
    <property type="project" value="InterPro"/>
</dbReference>
<dbReference type="GO" id="GO:0005524">
    <property type="term" value="F:ATP binding"/>
    <property type="evidence" value="ECO:0007669"/>
    <property type="project" value="UniProtKB-KW"/>
</dbReference>
<comment type="similarity">
    <text evidence="6">Belongs to the APS kinase family.</text>
</comment>